<dbReference type="PROSITE" id="PS50297">
    <property type="entry name" value="ANK_REP_REGION"/>
    <property type="match status" value="1"/>
</dbReference>
<dbReference type="PROSITE" id="PS50088">
    <property type="entry name" value="ANK_REPEAT"/>
    <property type="match status" value="2"/>
</dbReference>
<dbReference type="Gene3D" id="1.25.40.20">
    <property type="entry name" value="Ankyrin repeat-containing domain"/>
    <property type="match status" value="3"/>
</dbReference>
<keyword evidence="1" id="KW-0677">Repeat</keyword>
<name>A0A6N2LVI8_SALVM</name>
<feature type="repeat" description="ANK" evidence="3">
    <location>
        <begin position="337"/>
        <end position="360"/>
    </location>
</feature>
<evidence type="ECO:0000256" key="1">
    <source>
        <dbReference type="ARBA" id="ARBA00022737"/>
    </source>
</evidence>
<dbReference type="PANTHER" id="PTHR24186:SF53">
    <property type="entry name" value="PGG DOMAIN-CONTAINING PROTEIN"/>
    <property type="match status" value="1"/>
</dbReference>
<evidence type="ECO:0000256" key="3">
    <source>
        <dbReference type="PROSITE-ProRule" id="PRU00023"/>
    </source>
</evidence>
<evidence type="ECO:0000256" key="2">
    <source>
        <dbReference type="ARBA" id="ARBA00023043"/>
    </source>
</evidence>
<feature type="repeat" description="ANK" evidence="3">
    <location>
        <begin position="386"/>
        <end position="418"/>
    </location>
</feature>
<protein>
    <submittedName>
        <fullName evidence="4">Uncharacterized protein</fullName>
    </submittedName>
</protein>
<keyword evidence="2 3" id="KW-0040">ANK repeat</keyword>
<dbReference type="SUPFAM" id="SSF48403">
    <property type="entry name" value="Ankyrin repeat"/>
    <property type="match status" value="1"/>
</dbReference>
<gene>
    <name evidence="4" type="ORF">SVIM_LOCUS269913</name>
</gene>
<dbReference type="InterPro" id="IPR002110">
    <property type="entry name" value="Ankyrin_rpt"/>
</dbReference>
<dbReference type="AlphaFoldDB" id="A0A6N2LVI8"/>
<dbReference type="PANTHER" id="PTHR24186">
    <property type="entry name" value="PROTEIN PHOSPHATASE 1 REGULATORY SUBUNIT"/>
    <property type="match status" value="1"/>
</dbReference>
<reference evidence="4" key="1">
    <citation type="submission" date="2019-03" db="EMBL/GenBank/DDBJ databases">
        <authorList>
            <person name="Mank J."/>
            <person name="Almeida P."/>
        </authorList>
    </citation>
    <scope>NUCLEOTIDE SEQUENCE</scope>
    <source>
        <strain evidence="4">78183</strain>
    </source>
</reference>
<proteinExistence type="predicted"/>
<dbReference type="InterPro" id="IPR036770">
    <property type="entry name" value="Ankyrin_rpt-contain_sf"/>
</dbReference>
<dbReference type="Pfam" id="PF12796">
    <property type="entry name" value="Ank_2"/>
    <property type="match status" value="3"/>
</dbReference>
<sequence length="806" mass="91203">MHGGGFGEIQVAAAGDIDPFNKNDQTCLDRLLTPDESTILHVYLRNQRKEPKPTEFLDMILERCVYSRNQRREPGSTDFVDRILERRNPPPFGSKIWPFQCVTARKILEKEKKLTKTTDENGWSPLHYATYFSISAVKALLECDASATYITETTEKKRTAPHIAAIQGHVNAMKEIVSRCPDCCDLVDNRGWNALHYAVATQNSNAFKECLRIPELERLTTEKDDKGNTPFHLIAALKHKRKEWRTVYPYGESGIYGLNKQTLSIVNIHGGGFAAAAGNTDPFMKNDQNCLDQILTPDENTILHVYLRNQRKEWRCNNFVGKILEKCPSLLLQANKKGETPLHLAAKYGHSNVVKVLIDRAKAPYADPESGVTAAARMMLRMTNGEGDTALHEAARKARSHVVGILTKEDPDFSYSANVHGKTPLYIAASKPPKYIYVVVYIYSTNSYKLCGISVHEGKLLLIVLLVSVTVRKILEKEERLTKTTDENGWSPLHYVAYFSRWIDISAVKVLLKHDASAAYIAETTEKKRTALHIAAIQGHVDVMKEIVSRCPDCCELVDNRGWNALHYAVASQSNKAFKKCLRIPELERLKTEKDDKGNTPFHLIAALKHKQKEWRTVHPYGESGIYGLNKQKLGITNIHRGGFGEIQTSKIKSQVQTPKSSDRQLLRPILSDKMMNMLKTQVTKKESSMHTGNRRRLENYMSNFLSDMFIRHCIYISFLGSLSNKLPYNSTGIVIELTENCKGNLDSLSNHFRGMQKTNVQHSFCEDCISDVSYLWPSKSDSFLHKAYSNAPWRNSEANQNSTHI</sequence>
<dbReference type="EMBL" id="CAADRP010001597">
    <property type="protein sequence ID" value="VFU44169.1"/>
    <property type="molecule type" value="Genomic_DNA"/>
</dbReference>
<accession>A0A6N2LVI8</accession>
<evidence type="ECO:0000313" key="4">
    <source>
        <dbReference type="EMBL" id="VFU44169.1"/>
    </source>
</evidence>
<dbReference type="SMART" id="SM00248">
    <property type="entry name" value="ANK"/>
    <property type="match status" value="11"/>
</dbReference>
<dbReference type="GO" id="GO:0005886">
    <property type="term" value="C:plasma membrane"/>
    <property type="evidence" value="ECO:0007669"/>
    <property type="project" value="TreeGrafter"/>
</dbReference>
<organism evidence="4">
    <name type="scientific">Salix viminalis</name>
    <name type="common">Common osier</name>
    <name type="synonym">Basket willow</name>
    <dbReference type="NCBI Taxonomy" id="40686"/>
    <lineage>
        <taxon>Eukaryota</taxon>
        <taxon>Viridiplantae</taxon>
        <taxon>Streptophyta</taxon>
        <taxon>Embryophyta</taxon>
        <taxon>Tracheophyta</taxon>
        <taxon>Spermatophyta</taxon>
        <taxon>Magnoliopsida</taxon>
        <taxon>eudicotyledons</taxon>
        <taxon>Gunneridae</taxon>
        <taxon>Pentapetalae</taxon>
        <taxon>rosids</taxon>
        <taxon>fabids</taxon>
        <taxon>Malpighiales</taxon>
        <taxon>Salicaceae</taxon>
        <taxon>Saliceae</taxon>
        <taxon>Salix</taxon>
    </lineage>
</organism>